<comment type="cofactor">
    <cofactor evidence="1">
        <name>heme</name>
        <dbReference type="ChEBI" id="CHEBI:30413"/>
    </cofactor>
</comment>
<dbReference type="GO" id="GO:0020037">
    <property type="term" value="F:heme binding"/>
    <property type="evidence" value="ECO:0007669"/>
    <property type="project" value="InterPro"/>
</dbReference>
<dbReference type="InParanoid" id="T0PLA0"/>
<protein>
    <recommendedName>
        <fullName evidence="6">Cytochrome P450</fullName>
    </recommendedName>
</protein>
<dbReference type="SUPFAM" id="SSF48264">
    <property type="entry name" value="Cytochrome P450"/>
    <property type="match status" value="1"/>
</dbReference>
<dbReference type="PANTHER" id="PTHR24305:SF166">
    <property type="entry name" value="CYTOCHROME P450 12A4, MITOCHONDRIAL-RELATED"/>
    <property type="match status" value="1"/>
</dbReference>
<dbReference type="CDD" id="cd00302">
    <property type="entry name" value="cytochrome_P450"/>
    <property type="match status" value="1"/>
</dbReference>
<keyword evidence="3" id="KW-0503">Monooxygenase</keyword>
<accession>T0PLA0</accession>
<dbReference type="PRINTS" id="PR00385">
    <property type="entry name" value="P450"/>
</dbReference>
<keyword evidence="3" id="KW-0349">Heme</keyword>
<dbReference type="eggNOG" id="KOG0157">
    <property type="taxonomic scope" value="Eukaryota"/>
</dbReference>
<keyword evidence="3" id="KW-0408">Iron</keyword>
<dbReference type="PANTHER" id="PTHR24305">
    <property type="entry name" value="CYTOCHROME P450"/>
    <property type="match status" value="1"/>
</dbReference>
<dbReference type="GO" id="GO:0005506">
    <property type="term" value="F:iron ion binding"/>
    <property type="evidence" value="ECO:0007669"/>
    <property type="project" value="InterPro"/>
</dbReference>
<dbReference type="VEuPathDB" id="FungiDB:SDRG_15969"/>
<dbReference type="InterPro" id="IPR050121">
    <property type="entry name" value="Cytochrome_P450_monoxygenase"/>
</dbReference>
<gene>
    <name evidence="4" type="ORF">SDRG_15969</name>
</gene>
<dbReference type="Proteomes" id="UP000030762">
    <property type="component" value="Unassembled WGS sequence"/>
</dbReference>
<dbReference type="Pfam" id="PF00067">
    <property type="entry name" value="p450"/>
    <property type="match status" value="1"/>
</dbReference>
<dbReference type="Gene3D" id="1.10.630.10">
    <property type="entry name" value="Cytochrome P450"/>
    <property type="match status" value="1"/>
</dbReference>
<dbReference type="EMBL" id="JH767239">
    <property type="protein sequence ID" value="EQC26164.1"/>
    <property type="molecule type" value="Genomic_DNA"/>
</dbReference>
<reference evidence="4 5" key="1">
    <citation type="submission" date="2012-04" db="EMBL/GenBank/DDBJ databases">
        <title>The Genome Sequence of Saprolegnia declina VS20.</title>
        <authorList>
            <consortium name="The Broad Institute Genome Sequencing Platform"/>
            <person name="Russ C."/>
            <person name="Nusbaum C."/>
            <person name="Tyler B."/>
            <person name="van West P."/>
            <person name="Dieguez-Uribeondo J."/>
            <person name="de Bruijn I."/>
            <person name="Tripathy S."/>
            <person name="Jiang R."/>
            <person name="Young S.K."/>
            <person name="Zeng Q."/>
            <person name="Gargeya S."/>
            <person name="Fitzgerald M."/>
            <person name="Haas B."/>
            <person name="Abouelleil A."/>
            <person name="Alvarado L."/>
            <person name="Arachchi H.M."/>
            <person name="Berlin A."/>
            <person name="Chapman S.B."/>
            <person name="Goldberg J."/>
            <person name="Griggs A."/>
            <person name="Gujja S."/>
            <person name="Hansen M."/>
            <person name="Howarth C."/>
            <person name="Imamovic A."/>
            <person name="Larimer J."/>
            <person name="McCowen C."/>
            <person name="Montmayeur A."/>
            <person name="Murphy C."/>
            <person name="Neiman D."/>
            <person name="Pearson M."/>
            <person name="Priest M."/>
            <person name="Roberts A."/>
            <person name="Saif S."/>
            <person name="Shea T."/>
            <person name="Sisk P."/>
            <person name="Sykes S."/>
            <person name="Wortman J."/>
            <person name="Nusbaum C."/>
            <person name="Birren B."/>
        </authorList>
    </citation>
    <scope>NUCLEOTIDE SEQUENCE [LARGE SCALE GENOMIC DNA]</scope>
    <source>
        <strain evidence="4 5">VS20</strain>
    </source>
</reference>
<dbReference type="PROSITE" id="PS00086">
    <property type="entry name" value="CYTOCHROME_P450"/>
    <property type="match status" value="1"/>
</dbReference>
<dbReference type="RefSeq" id="XP_008620379.1">
    <property type="nucleotide sequence ID" value="XM_008622157.1"/>
</dbReference>
<dbReference type="GO" id="GO:0004497">
    <property type="term" value="F:monooxygenase activity"/>
    <property type="evidence" value="ECO:0007669"/>
    <property type="project" value="UniProtKB-KW"/>
</dbReference>
<dbReference type="InterPro" id="IPR001128">
    <property type="entry name" value="Cyt_P450"/>
</dbReference>
<dbReference type="InterPro" id="IPR036396">
    <property type="entry name" value="Cyt_P450_sf"/>
</dbReference>
<dbReference type="PRINTS" id="PR00359">
    <property type="entry name" value="BP450"/>
</dbReference>
<sequence>MVVTKDPAVYKAALGLSHRECFGVSPSLSVVLSYFLPRSIAVVEHQDWSRIRRTLQRGMAMQSFDSFPALVASSIQKLDATLSKQQSPDDNVLVVVPEDVFPNLTFDVFHRLMYQWDPNTVAGDSMDLLHAALQLGEVLADRFLLPLPHLWKLPLARNYEADAIRDNLHAKVVELVNTRRQYLASLDELPHPTLLDYLLGALEDTTLSTDEVYDNVMGMFLGAFDTTSNALALLFNNLAQYPDVQTTLRAALATSFPGGPAAIARATPKDLDGCDYLTMTLNESMRLTPSVRSVNRECVSACEIHGVRFEVGDELFVHSHGVAMDPDNYAGMDDLDCFRPDRFQDPALEKSISLGFGYGQHMCLGRHIARAEVKAICAYVVSSYELSRPADGPLLKYNSTLTIGTKVGFGTMHWRRLAPPLAA</sequence>
<dbReference type="GO" id="GO:0016705">
    <property type="term" value="F:oxidoreductase activity, acting on paired donors, with incorporation or reduction of molecular oxygen"/>
    <property type="evidence" value="ECO:0007669"/>
    <property type="project" value="InterPro"/>
</dbReference>
<dbReference type="InterPro" id="IPR017972">
    <property type="entry name" value="Cyt_P450_CS"/>
</dbReference>
<organism evidence="4 5">
    <name type="scientific">Saprolegnia diclina (strain VS20)</name>
    <dbReference type="NCBI Taxonomy" id="1156394"/>
    <lineage>
        <taxon>Eukaryota</taxon>
        <taxon>Sar</taxon>
        <taxon>Stramenopiles</taxon>
        <taxon>Oomycota</taxon>
        <taxon>Saprolegniomycetes</taxon>
        <taxon>Saprolegniales</taxon>
        <taxon>Saprolegniaceae</taxon>
        <taxon>Saprolegnia</taxon>
    </lineage>
</organism>
<name>T0PLA0_SAPDV</name>
<dbReference type="OrthoDB" id="79759at2759"/>
<evidence type="ECO:0000256" key="1">
    <source>
        <dbReference type="ARBA" id="ARBA00001971"/>
    </source>
</evidence>
<dbReference type="AlphaFoldDB" id="T0PLA0"/>
<evidence type="ECO:0000256" key="3">
    <source>
        <dbReference type="RuleBase" id="RU000461"/>
    </source>
</evidence>
<proteinExistence type="inferred from homology"/>
<keyword evidence="3" id="KW-0560">Oxidoreductase</keyword>
<dbReference type="GeneID" id="19956696"/>
<evidence type="ECO:0000256" key="2">
    <source>
        <dbReference type="ARBA" id="ARBA00010617"/>
    </source>
</evidence>
<evidence type="ECO:0000313" key="4">
    <source>
        <dbReference type="EMBL" id="EQC26164.1"/>
    </source>
</evidence>
<dbReference type="STRING" id="1156394.T0PLA0"/>
<evidence type="ECO:0008006" key="6">
    <source>
        <dbReference type="Google" id="ProtNLM"/>
    </source>
</evidence>
<dbReference type="InterPro" id="IPR002397">
    <property type="entry name" value="Cyt_P450_B"/>
</dbReference>
<evidence type="ECO:0000313" key="5">
    <source>
        <dbReference type="Proteomes" id="UP000030762"/>
    </source>
</evidence>
<comment type="similarity">
    <text evidence="2 3">Belongs to the cytochrome P450 family.</text>
</comment>
<keyword evidence="3" id="KW-0479">Metal-binding</keyword>
<keyword evidence="5" id="KW-1185">Reference proteome</keyword>